<evidence type="ECO:0000256" key="6">
    <source>
        <dbReference type="SAM" id="Phobius"/>
    </source>
</evidence>
<keyword evidence="4 6" id="KW-0472">Membrane</keyword>
<dbReference type="Proteomes" id="UP000800981">
    <property type="component" value="Unassembled WGS sequence"/>
</dbReference>
<evidence type="ECO:0000313" key="7">
    <source>
        <dbReference type="EMBL" id="NHC12621.1"/>
    </source>
</evidence>
<keyword evidence="8" id="KW-1185">Reference proteome</keyword>
<feature type="transmembrane region" description="Helical" evidence="6">
    <location>
        <begin position="103"/>
        <end position="128"/>
    </location>
</feature>
<feature type="region of interest" description="Disordered" evidence="5">
    <location>
        <begin position="1"/>
        <end position="65"/>
    </location>
</feature>
<keyword evidence="2 6" id="KW-0812">Transmembrane</keyword>
<evidence type="ECO:0000256" key="5">
    <source>
        <dbReference type="SAM" id="MobiDB-lite"/>
    </source>
</evidence>
<evidence type="ECO:0000256" key="1">
    <source>
        <dbReference type="ARBA" id="ARBA00004141"/>
    </source>
</evidence>
<name>A0ABX0GR81_9ACTN</name>
<evidence type="ECO:0000313" key="8">
    <source>
        <dbReference type="Proteomes" id="UP000800981"/>
    </source>
</evidence>
<feature type="transmembrane region" description="Helical" evidence="6">
    <location>
        <begin position="169"/>
        <end position="192"/>
    </location>
</feature>
<feature type="compositionally biased region" description="Gly residues" evidence="5">
    <location>
        <begin position="23"/>
        <end position="34"/>
    </location>
</feature>
<keyword evidence="3 6" id="KW-1133">Transmembrane helix</keyword>
<feature type="compositionally biased region" description="Low complexity" evidence="5">
    <location>
        <begin position="35"/>
        <end position="58"/>
    </location>
</feature>
<protein>
    <submittedName>
        <fullName evidence="7">DUF4870 domain-containing protein</fullName>
    </submittedName>
</protein>
<dbReference type="EMBL" id="JAANNP010000001">
    <property type="protein sequence ID" value="NHC12621.1"/>
    <property type="molecule type" value="Genomic_DNA"/>
</dbReference>
<accession>A0ABX0GR81</accession>
<feature type="transmembrane region" description="Helical" evidence="6">
    <location>
        <begin position="140"/>
        <end position="163"/>
    </location>
</feature>
<dbReference type="RefSeq" id="WP_166277195.1">
    <property type="nucleotide sequence ID" value="NZ_JAANNP010000001.1"/>
</dbReference>
<gene>
    <name evidence="7" type="ORF">G9H71_02345</name>
</gene>
<organism evidence="7 8">
    <name type="scientific">Motilibacter deserti</name>
    <dbReference type="NCBI Taxonomy" id="2714956"/>
    <lineage>
        <taxon>Bacteria</taxon>
        <taxon>Bacillati</taxon>
        <taxon>Actinomycetota</taxon>
        <taxon>Actinomycetes</taxon>
        <taxon>Motilibacterales</taxon>
        <taxon>Motilibacteraceae</taxon>
        <taxon>Motilibacter</taxon>
    </lineage>
</organism>
<dbReference type="InterPro" id="IPR019109">
    <property type="entry name" value="MamF_MmsF"/>
</dbReference>
<comment type="caution">
    <text evidence="7">The sequence shown here is derived from an EMBL/GenBank/DDBJ whole genome shotgun (WGS) entry which is preliminary data.</text>
</comment>
<proteinExistence type="predicted"/>
<evidence type="ECO:0000256" key="4">
    <source>
        <dbReference type="ARBA" id="ARBA00023136"/>
    </source>
</evidence>
<dbReference type="Pfam" id="PF09685">
    <property type="entry name" value="MamF_MmsF"/>
    <property type="match status" value="1"/>
</dbReference>
<evidence type="ECO:0000256" key="2">
    <source>
        <dbReference type="ARBA" id="ARBA00022692"/>
    </source>
</evidence>
<sequence>MTDSPEGQRQPGIDYTKRSGAAPSGGGAPAGGQQGPAFEQPAYGQPGQQAYGQPSYGQPGYGQPAGYGQQAYGQPGYGQPAGYAGGPLGQGQLAPNDEKMWGLIAHLSGLVASFIVLGFLGPLIVLLVQGGKSPFVRRHAVEALNLQIALLIASVVAIIFTVITFGIGIFLVIPVGAVVAIYALVVIILGAIKANNGEDYRYPINWRLVK</sequence>
<reference evidence="7 8" key="1">
    <citation type="submission" date="2020-03" db="EMBL/GenBank/DDBJ databases">
        <title>Two novel Motilibacter sp.</title>
        <authorList>
            <person name="Liu S."/>
        </authorList>
    </citation>
    <scope>NUCLEOTIDE SEQUENCE [LARGE SCALE GENOMIC DNA]</scope>
    <source>
        <strain evidence="7 8">E257</strain>
    </source>
</reference>
<evidence type="ECO:0000256" key="3">
    <source>
        <dbReference type="ARBA" id="ARBA00022989"/>
    </source>
</evidence>
<comment type="subcellular location">
    <subcellularLocation>
        <location evidence="1">Membrane</location>
        <topology evidence="1">Multi-pass membrane protein</topology>
    </subcellularLocation>
</comment>